<feature type="compositionally biased region" description="Low complexity" evidence="1">
    <location>
        <begin position="15"/>
        <end position="42"/>
    </location>
</feature>
<reference evidence="2 3" key="1">
    <citation type="journal article" date="2020" name="G3 (Bethesda)">
        <title>Improved Reference Genome for Cyclotella cryptica CCMP332, a Model for Cell Wall Morphogenesis, Salinity Adaptation, and Lipid Production in Diatoms (Bacillariophyta).</title>
        <authorList>
            <person name="Roberts W.R."/>
            <person name="Downey K.M."/>
            <person name="Ruck E.C."/>
            <person name="Traller J.C."/>
            <person name="Alverson A.J."/>
        </authorList>
    </citation>
    <scope>NUCLEOTIDE SEQUENCE [LARGE SCALE GENOMIC DNA]</scope>
    <source>
        <strain evidence="2 3">CCMP332</strain>
    </source>
</reference>
<dbReference type="AlphaFoldDB" id="A0ABD3QYE4"/>
<protein>
    <submittedName>
        <fullName evidence="2">Uncharacterized protein</fullName>
    </submittedName>
</protein>
<feature type="region of interest" description="Disordered" evidence="1">
    <location>
        <begin position="1"/>
        <end position="42"/>
    </location>
</feature>
<organism evidence="2 3">
    <name type="scientific">Cyclotella cryptica</name>
    <dbReference type="NCBI Taxonomy" id="29204"/>
    <lineage>
        <taxon>Eukaryota</taxon>
        <taxon>Sar</taxon>
        <taxon>Stramenopiles</taxon>
        <taxon>Ochrophyta</taxon>
        <taxon>Bacillariophyta</taxon>
        <taxon>Coscinodiscophyceae</taxon>
        <taxon>Thalassiosirophycidae</taxon>
        <taxon>Stephanodiscales</taxon>
        <taxon>Stephanodiscaceae</taxon>
        <taxon>Cyclotella</taxon>
    </lineage>
</organism>
<evidence type="ECO:0000313" key="3">
    <source>
        <dbReference type="Proteomes" id="UP001516023"/>
    </source>
</evidence>
<sequence length="111" mass="11924">MPSPPPPAWFANSINPSTQSMTSNSNSPSASSTLAPSPSSSLAVGDAVGEGLSIHSTQRKRRSCSSLGIPGSLFDCFLYWSILTPRIFFATCAFLARSRREWMPLLAMTPE</sequence>
<dbReference type="Proteomes" id="UP001516023">
    <property type="component" value="Unassembled WGS sequence"/>
</dbReference>
<evidence type="ECO:0000256" key="1">
    <source>
        <dbReference type="SAM" id="MobiDB-lite"/>
    </source>
</evidence>
<gene>
    <name evidence="2" type="ORF">HJC23_009112</name>
</gene>
<keyword evidence="3" id="KW-1185">Reference proteome</keyword>
<name>A0ABD3QYE4_9STRA</name>
<proteinExistence type="predicted"/>
<feature type="non-terminal residue" evidence="2">
    <location>
        <position position="111"/>
    </location>
</feature>
<dbReference type="EMBL" id="JABMIG020000003">
    <property type="protein sequence ID" value="KAL3805405.1"/>
    <property type="molecule type" value="Genomic_DNA"/>
</dbReference>
<accession>A0ABD3QYE4</accession>
<evidence type="ECO:0000313" key="2">
    <source>
        <dbReference type="EMBL" id="KAL3805405.1"/>
    </source>
</evidence>
<comment type="caution">
    <text evidence="2">The sequence shown here is derived from an EMBL/GenBank/DDBJ whole genome shotgun (WGS) entry which is preliminary data.</text>
</comment>